<protein>
    <submittedName>
        <fullName evidence="3">WhiB family transcriptional regulator</fullName>
    </submittedName>
</protein>
<evidence type="ECO:0000313" key="4">
    <source>
        <dbReference type="Proteomes" id="UP001601422"/>
    </source>
</evidence>
<comment type="caution">
    <text evidence="3">The sequence shown here is derived from an EMBL/GenBank/DDBJ whole genome shotgun (WGS) entry which is preliminary data.</text>
</comment>
<feature type="domain" description="4Fe-4S Wbl-type" evidence="2">
    <location>
        <begin position="44"/>
        <end position="111"/>
    </location>
</feature>
<gene>
    <name evidence="3" type="ORF">ACFYQT_39840</name>
</gene>
<keyword evidence="4" id="KW-1185">Reference proteome</keyword>
<dbReference type="PROSITE" id="PS51674">
    <property type="entry name" value="4FE4S_WBL"/>
    <property type="match status" value="1"/>
</dbReference>
<dbReference type="RefSeq" id="WP_389835454.1">
    <property type="nucleotide sequence ID" value="NZ_JBIAJP010000021.1"/>
</dbReference>
<reference evidence="3 4" key="1">
    <citation type="submission" date="2024-10" db="EMBL/GenBank/DDBJ databases">
        <title>The Natural Products Discovery Center: Release of the First 8490 Sequenced Strains for Exploring Actinobacteria Biosynthetic Diversity.</title>
        <authorList>
            <person name="Kalkreuter E."/>
            <person name="Kautsar S.A."/>
            <person name="Yang D."/>
            <person name="Bader C.D."/>
            <person name="Teijaro C.N."/>
            <person name="Fluegel L."/>
            <person name="Davis C.M."/>
            <person name="Simpson J.R."/>
            <person name="Lauterbach L."/>
            <person name="Steele A.D."/>
            <person name="Gui C."/>
            <person name="Meng S."/>
            <person name="Li G."/>
            <person name="Viehrig K."/>
            <person name="Ye F."/>
            <person name="Su P."/>
            <person name="Kiefer A.F."/>
            <person name="Nichols A."/>
            <person name="Cepeda A.J."/>
            <person name="Yan W."/>
            <person name="Fan B."/>
            <person name="Jiang Y."/>
            <person name="Adhikari A."/>
            <person name="Zheng C.-J."/>
            <person name="Schuster L."/>
            <person name="Cowan T.M."/>
            <person name="Smanski M.J."/>
            <person name="Chevrette M.G."/>
            <person name="De Carvalho L.P.S."/>
            <person name="Shen B."/>
        </authorList>
    </citation>
    <scope>NUCLEOTIDE SEQUENCE [LARGE SCALE GENOMIC DNA]</scope>
    <source>
        <strain evidence="3 4">NPDC005497</strain>
    </source>
</reference>
<evidence type="ECO:0000313" key="3">
    <source>
        <dbReference type="EMBL" id="MFF0009548.1"/>
    </source>
</evidence>
<dbReference type="Pfam" id="PF02467">
    <property type="entry name" value="Whib"/>
    <property type="match status" value="1"/>
</dbReference>
<organism evidence="3 4">
    <name type="scientific">Streptomyces tibetensis</name>
    <dbReference type="NCBI Taxonomy" id="2382123"/>
    <lineage>
        <taxon>Bacteria</taxon>
        <taxon>Bacillati</taxon>
        <taxon>Actinomycetota</taxon>
        <taxon>Actinomycetes</taxon>
        <taxon>Kitasatosporales</taxon>
        <taxon>Streptomycetaceae</taxon>
        <taxon>Streptomyces</taxon>
    </lineage>
</organism>
<dbReference type="Proteomes" id="UP001601422">
    <property type="component" value="Unassembled WGS sequence"/>
</dbReference>
<evidence type="ECO:0000259" key="2">
    <source>
        <dbReference type="PROSITE" id="PS51674"/>
    </source>
</evidence>
<proteinExistence type="predicted"/>
<dbReference type="InterPro" id="IPR034768">
    <property type="entry name" value="4FE4S_WBL"/>
</dbReference>
<accession>A0ABW6N8C6</accession>
<evidence type="ECO:0000256" key="1">
    <source>
        <dbReference type="SAM" id="MobiDB-lite"/>
    </source>
</evidence>
<name>A0ABW6N8C6_9ACTN</name>
<sequence length="288" mass="31108">MKASEKSSEQLRREWLEHPHFKYRGCAPDADDPLRMAGNPELPVGAHHGPDAFAPEGQKERRAREAAAVEVCVSCPVMVACDAYASSVGADGRLAEPDGVWGGRRALERHRALVKARHAVVAAPGRLFETPQKRAVLRALAVCWDPFEVAATASGLLVSWGEGPMDVRTANWQRSSLVRLLGLPKGASRMRALAAARERGLLEGVVLVPDDGSVPAVPPPTRVAAPVEPTQLSLPLGQVDRHEPPTRRAGRVRRARTGRVVSMPTLDDAFELAPVIPLFPSRRLEAAV</sequence>
<dbReference type="EMBL" id="JBIAJP010000021">
    <property type="protein sequence ID" value="MFF0009548.1"/>
    <property type="molecule type" value="Genomic_DNA"/>
</dbReference>
<feature type="region of interest" description="Disordered" evidence="1">
    <location>
        <begin position="32"/>
        <end position="59"/>
    </location>
</feature>